<gene>
    <name evidence="2" type="ORF">ESZ26_10960</name>
    <name evidence="3" type="ORF">ESZ27_07895</name>
</gene>
<comment type="caution">
    <text evidence="3">The sequence shown here is derived from an EMBL/GenBank/DDBJ whole genome shotgun (WGS) entry which is preliminary data.</text>
</comment>
<sequence length="261" mass="29646">MKILLLFTLLLASQFSFASNDLSFCYQLEASPPHIYNNNSNPDTVSGIIIDLLKATSLEAGINIKLYPTPWKRCIFDVRNGYADGAVGAIWHKEREEWGHFPKTEDGIVDKELSLWTVNYLIFTNRDNPLTWDGLTISGVTTGLSAPLGYLAYDKLKKEKILSPYGYEPSTGFKLVAKNRLNGYIINELVGNIILKKLQLNNLVIPLKIPYMVEDLHLVLSKSITHKQSQLIWQSLAKVRKRDEVMLRYKYAVDLQSEPVN</sequence>
<feature type="signal peptide" evidence="1">
    <location>
        <begin position="1"/>
        <end position="18"/>
    </location>
</feature>
<reference evidence="3 5" key="1">
    <citation type="submission" date="2019-07" db="EMBL/GenBank/DDBJ databases">
        <title>Genomes of sea-ice associated Colwellia species.</title>
        <authorList>
            <person name="Bowman J.P."/>
        </authorList>
    </citation>
    <scope>NUCLEOTIDE SEQUENCE [LARGE SCALE GENOMIC DNA]</scope>
    <source>
        <strain evidence="2 4">ACAM 607</strain>
        <strain evidence="3 5">IC036</strain>
    </source>
</reference>
<protein>
    <submittedName>
        <fullName evidence="3">Transporter substrate-binding domain-containing protein</fullName>
    </submittedName>
</protein>
<evidence type="ECO:0000313" key="4">
    <source>
        <dbReference type="Proteomes" id="UP000321525"/>
    </source>
</evidence>
<evidence type="ECO:0000313" key="2">
    <source>
        <dbReference type="EMBL" id="TWX59219.1"/>
    </source>
</evidence>
<dbReference type="RefSeq" id="WP_146799659.1">
    <property type="nucleotide sequence ID" value="NZ_VOLP01000013.1"/>
</dbReference>
<proteinExistence type="predicted"/>
<dbReference type="SUPFAM" id="SSF53850">
    <property type="entry name" value="Periplasmic binding protein-like II"/>
    <property type="match status" value="1"/>
</dbReference>
<dbReference type="EMBL" id="VOLQ01000011">
    <property type="protein sequence ID" value="TWX68247.1"/>
    <property type="molecule type" value="Genomic_DNA"/>
</dbReference>
<dbReference type="Gene3D" id="3.40.190.10">
    <property type="entry name" value="Periplasmic binding protein-like II"/>
    <property type="match status" value="2"/>
</dbReference>
<evidence type="ECO:0000313" key="5">
    <source>
        <dbReference type="Proteomes" id="UP000321917"/>
    </source>
</evidence>
<dbReference type="AlphaFoldDB" id="A0A5C6QI00"/>
<dbReference type="Proteomes" id="UP000321525">
    <property type="component" value="Unassembled WGS sequence"/>
</dbReference>
<organism evidence="3 5">
    <name type="scientific">Colwellia hornerae</name>
    <dbReference type="NCBI Taxonomy" id="89402"/>
    <lineage>
        <taxon>Bacteria</taxon>
        <taxon>Pseudomonadati</taxon>
        <taxon>Pseudomonadota</taxon>
        <taxon>Gammaproteobacteria</taxon>
        <taxon>Alteromonadales</taxon>
        <taxon>Colwelliaceae</taxon>
        <taxon>Colwellia</taxon>
    </lineage>
</organism>
<keyword evidence="4" id="KW-1185">Reference proteome</keyword>
<dbReference type="EMBL" id="VOLR01000013">
    <property type="protein sequence ID" value="TWX59219.1"/>
    <property type="molecule type" value="Genomic_DNA"/>
</dbReference>
<name>A0A5C6QI00_9GAMM</name>
<keyword evidence="1" id="KW-0732">Signal</keyword>
<evidence type="ECO:0000256" key="1">
    <source>
        <dbReference type="SAM" id="SignalP"/>
    </source>
</evidence>
<feature type="chain" id="PRO_5023024324" evidence="1">
    <location>
        <begin position="19"/>
        <end position="261"/>
    </location>
</feature>
<dbReference type="OrthoDB" id="6118698at2"/>
<accession>A0A5C6QI00</accession>
<dbReference type="Proteomes" id="UP000321917">
    <property type="component" value="Unassembled WGS sequence"/>
</dbReference>
<evidence type="ECO:0000313" key="3">
    <source>
        <dbReference type="EMBL" id="TWX68247.1"/>
    </source>
</evidence>